<dbReference type="OrthoDB" id="203099at2759"/>
<feature type="transmembrane region" description="Helical" evidence="8">
    <location>
        <begin position="139"/>
        <end position="165"/>
    </location>
</feature>
<evidence type="ECO:0000256" key="2">
    <source>
        <dbReference type="ARBA" id="ARBA00010487"/>
    </source>
</evidence>
<feature type="transmembrane region" description="Helical" evidence="8">
    <location>
        <begin position="171"/>
        <end position="192"/>
    </location>
</feature>
<evidence type="ECO:0000256" key="5">
    <source>
        <dbReference type="ARBA" id="ARBA00023136"/>
    </source>
</evidence>
<comment type="similarity">
    <text evidence="2">Belongs to the LIMR family.</text>
</comment>
<evidence type="ECO:0000256" key="7">
    <source>
        <dbReference type="SAM" id="MobiDB-lite"/>
    </source>
</evidence>
<dbReference type="Pfam" id="PF04791">
    <property type="entry name" value="LMBR1"/>
    <property type="match status" value="1"/>
</dbReference>
<gene>
    <name evidence="9" type="ORF">CMQ_7389</name>
</gene>
<dbReference type="InParanoid" id="F0XPR6"/>
<name>F0XPR6_GROCL</name>
<evidence type="ECO:0000313" key="10">
    <source>
        <dbReference type="Proteomes" id="UP000007796"/>
    </source>
</evidence>
<feature type="transmembrane region" description="Helical" evidence="8">
    <location>
        <begin position="98"/>
        <end position="118"/>
    </location>
</feature>
<evidence type="ECO:0000256" key="8">
    <source>
        <dbReference type="SAM" id="Phobius"/>
    </source>
</evidence>
<evidence type="ECO:0000313" key="9">
    <source>
        <dbReference type="EMBL" id="EFX00387.1"/>
    </source>
</evidence>
<dbReference type="InterPro" id="IPR006876">
    <property type="entry name" value="LMBR1-like_membr_prot"/>
</dbReference>
<keyword evidence="5 8" id="KW-0472">Membrane</keyword>
<comment type="subcellular location">
    <subcellularLocation>
        <location evidence="1">Membrane</location>
        <topology evidence="1">Multi-pass membrane protein</topology>
    </subcellularLocation>
</comment>
<proteinExistence type="inferred from homology"/>
<organism evidence="10">
    <name type="scientific">Grosmannia clavigera (strain kw1407 / UAMH 11150)</name>
    <name type="common">Blue stain fungus</name>
    <name type="synonym">Graphiocladiella clavigera</name>
    <dbReference type="NCBI Taxonomy" id="655863"/>
    <lineage>
        <taxon>Eukaryota</taxon>
        <taxon>Fungi</taxon>
        <taxon>Dikarya</taxon>
        <taxon>Ascomycota</taxon>
        <taxon>Pezizomycotina</taxon>
        <taxon>Sordariomycetes</taxon>
        <taxon>Sordariomycetidae</taxon>
        <taxon>Ophiostomatales</taxon>
        <taxon>Ophiostomataceae</taxon>
        <taxon>Leptographium</taxon>
    </lineage>
</organism>
<sequence>MSQVLFAAAATPSGVGSQVFACLALFVLSLVVLLVLRYYLPLRTTPAYLLVPVFFALWLPANIILLVPIDLASSARTDDEATRGIWLPESVLRVAWRITYWLTFALTWTILPILAEYSDAGFREPKDRLLYSLRQNGQYHLMVCGLGLAGLVYVFVTSGASFMALKSLVMALSYCWGLVLAIYLMGHGLVAIPRRLLRTATPSRRLRRLQTQAPSLYEKLEEAEMDLEDIELQVSELSRRKTGSALEFRDWIDELAETVGQPGAHLRPSLAASAPAETRTIPAVITKKYMADVTRQLVRSRHARSRYQSEWTRLLQRYAETQVVLSSVTSQRLDRGSGNGSVLTPYTRFVLHYHVIPYVRTALGVVLALASAAIVWSELVKAALPAASVVNLSVVHHWTGDKGQVGFAGQLIAAGWILYMCTAALASVTEVRVWRGRALVRRNTAHESAFWYASQVARLSIPLSYNFMTFVSPGVYKKTVFYDFLGRLINLTPLGEWFDYVFPAFLLLPVLATLLGLYGKVRRVCGFADRLPDGDDDGNGDNTPHYGTGSWREGRDLIERELDGTSIRQRRQAAAGGGAAVRNSRRTGVDEEAGSTTTPFAVSPSNSGFLPPRTRTLGSGQPRSPAADRSAQQNTATADDDSDSDGNFFQLLGHRMKNTIDTIEPPRWLHDLGNGIKKPRWMGGDDDTASADAPAIRRWFGGSSGDSSGGSDGHIRL</sequence>
<keyword evidence="10" id="KW-1185">Reference proteome</keyword>
<dbReference type="HOGENOM" id="CLU_016542_1_0_1"/>
<dbReference type="PANTHER" id="PTHR21355:SF0">
    <property type="entry name" value="G-PROTEIN COUPLED RECEPTOR-ASSOCIATED PROTEIN LMBRD2"/>
    <property type="match status" value="1"/>
</dbReference>
<dbReference type="GeneID" id="25980927"/>
<dbReference type="AlphaFoldDB" id="F0XPR6"/>
<evidence type="ECO:0000256" key="4">
    <source>
        <dbReference type="ARBA" id="ARBA00022989"/>
    </source>
</evidence>
<evidence type="ECO:0000256" key="6">
    <source>
        <dbReference type="SAM" id="Coils"/>
    </source>
</evidence>
<feature type="coiled-coil region" evidence="6">
    <location>
        <begin position="206"/>
        <end position="240"/>
    </location>
</feature>
<evidence type="ECO:0000256" key="1">
    <source>
        <dbReference type="ARBA" id="ARBA00004141"/>
    </source>
</evidence>
<dbReference type="EMBL" id="GL629801">
    <property type="protein sequence ID" value="EFX00387.1"/>
    <property type="molecule type" value="Genomic_DNA"/>
</dbReference>
<reference evidence="9 10" key="1">
    <citation type="journal article" date="2011" name="Proc. Natl. Acad. Sci. U.S.A.">
        <title>Genome and transcriptome analyses of the mountain pine beetle-fungal symbiont Grosmannia clavigera, a lodgepole pine pathogen.</title>
        <authorList>
            <person name="DiGuistini S."/>
            <person name="Wang Y."/>
            <person name="Liao N.Y."/>
            <person name="Taylor G."/>
            <person name="Tanguay P."/>
            <person name="Feau N."/>
            <person name="Henrissat B."/>
            <person name="Chan S.K."/>
            <person name="Hesse-Orce U."/>
            <person name="Alamouti S.M."/>
            <person name="Tsui C.K.M."/>
            <person name="Docking R.T."/>
            <person name="Levasseur A."/>
            <person name="Haridas S."/>
            <person name="Robertson G."/>
            <person name="Birol I."/>
            <person name="Holt R.A."/>
            <person name="Marra M.A."/>
            <person name="Hamelin R.C."/>
            <person name="Hirst M."/>
            <person name="Jones S.J.M."/>
            <person name="Bohlmann J."/>
            <person name="Breuil C."/>
        </authorList>
    </citation>
    <scope>NUCLEOTIDE SEQUENCE [LARGE SCALE GENOMIC DNA]</scope>
    <source>
        <strain evidence="10">kw1407 / UAMH 11150</strain>
    </source>
</reference>
<dbReference type="RefSeq" id="XP_014169869.1">
    <property type="nucleotide sequence ID" value="XM_014314394.1"/>
</dbReference>
<dbReference type="GO" id="GO:0016020">
    <property type="term" value="C:membrane"/>
    <property type="evidence" value="ECO:0007669"/>
    <property type="project" value="UniProtKB-SubCell"/>
</dbReference>
<feature type="transmembrane region" description="Helical" evidence="8">
    <location>
        <begin position="358"/>
        <end position="376"/>
    </location>
</feature>
<dbReference type="STRING" id="655863.F0XPR6"/>
<feature type="transmembrane region" description="Helical" evidence="8">
    <location>
        <begin position="407"/>
        <end position="428"/>
    </location>
</feature>
<feature type="compositionally biased region" description="Polar residues" evidence="7">
    <location>
        <begin position="594"/>
        <end position="608"/>
    </location>
</feature>
<keyword evidence="3 8" id="KW-0812">Transmembrane</keyword>
<accession>F0XPR6</accession>
<feature type="transmembrane region" description="Helical" evidence="8">
    <location>
        <begin position="15"/>
        <end position="36"/>
    </location>
</feature>
<keyword evidence="6" id="KW-0175">Coiled coil</keyword>
<feature type="region of interest" description="Disordered" evidence="7">
    <location>
        <begin position="570"/>
        <end position="649"/>
    </location>
</feature>
<feature type="transmembrane region" description="Helical" evidence="8">
    <location>
        <begin position="48"/>
        <end position="69"/>
    </location>
</feature>
<protein>
    <submittedName>
        <fullName evidence="9">Lmbr1 domain containing protein</fullName>
    </submittedName>
</protein>
<dbReference type="PANTHER" id="PTHR21355">
    <property type="entry name" value="G-PROTEIN COUPLED RECEPTOR-ASSOCIATED PROTEIN LMBRD2"/>
    <property type="match status" value="1"/>
</dbReference>
<feature type="transmembrane region" description="Helical" evidence="8">
    <location>
        <begin position="449"/>
        <end position="468"/>
    </location>
</feature>
<dbReference type="eggNOG" id="KOG2296">
    <property type="taxonomic scope" value="Eukaryota"/>
</dbReference>
<feature type="region of interest" description="Disordered" evidence="7">
    <location>
        <begin position="532"/>
        <end position="554"/>
    </location>
</feature>
<evidence type="ECO:0000256" key="3">
    <source>
        <dbReference type="ARBA" id="ARBA00022692"/>
    </source>
</evidence>
<feature type="transmembrane region" description="Helical" evidence="8">
    <location>
        <begin position="500"/>
        <end position="518"/>
    </location>
</feature>
<dbReference type="Proteomes" id="UP000007796">
    <property type="component" value="Unassembled WGS sequence"/>
</dbReference>
<dbReference type="InterPro" id="IPR051584">
    <property type="entry name" value="GPCR-associated_LMBR1"/>
</dbReference>
<keyword evidence="4 8" id="KW-1133">Transmembrane helix</keyword>